<gene>
    <name evidence="1" type="ORF">F444_03468</name>
</gene>
<comment type="caution">
    <text evidence="1">The sequence shown here is derived from an EMBL/GenBank/DDBJ whole genome shotgun (WGS) entry which is preliminary data.</text>
</comment>
<name>A0A081AU32_PHYNI</name>
<dbReference type="Proteomes" id="UP000028582">
    <property type="component" value="Unassembled WGS sequence"/>
</dbReference>
<organism evidence="1 2">
    <name type="scientific">Phytophthora nicotianae P1976</name>
    <dbReference type="NCBI Taxonomy" id="1317066"/>
    <lineage>
        <taxon>Eukaryota</taxon>
        <taxon>Sar</taxon>
        <taxon>Stramenopiles</taxon>
        <taxon>Oomycota</taxon>
        <taxon>Peronosporomycetes</taxon>
        <taxon>Peronosporales</taxon>
        <taxon>Peronosporaceae</taxon>
        <taxon>Phytophthora</taxon>
    </lineage>
</organism>
<protein>
    <submittedName>
        <fullName evidence="1">Uncharacterized protein</fullName>
    </submittedName>
</protein>
<evidence type="ECO:0000313" key="2">
    <source>
        <dbReference type="Proteomes" id="UP000028582"/>
    </source>
</evidence>
<dbReference type="EMBL" id="ANJA01000706">
    <property type="protein sequence ID" value="ETO82393.1"/>
    <property type="molecule type" value="Genomic_DNA"/>
</dbReference>
<evidence type="ECO:0000313" key="1">
    <source>
        <dbReference type="EMBL" id="ETO82393.1"/>
    </source>
</evidence>
<dbReference type="AlphaFoldDB" id="A0A081AU32"/>
<proteinExistence type="predicted"/>
<reference evidence="1 2" key="1">
    <citation type="submission" date="2013-11" db="EMBL/GenBank/DDBJ databases">
        <title>The Genome Sequence of Phytophthora parasitica P1976.</title>
        <authorList>
            <consortium name="The Broad Institute Genomics Platform"/>
            <person name="Russ C."/>
            <person name="Tyler B."/>
            <person name="Panabieres F."/>
            <person name="Shan W."/>
            <person name="Tripathy S."/>
            <person name="Grunwald N."/>
            <person name="Machado M."/>
            <person name="Johnson C.S."/>
            <person name="Walker B."/>
            <person name="Young S."/>
            <person name="Zeng Q."/>
            <person name="Gargeya S."/>
            <person name="Fitzgerald M."/>
            <person name="Haas B."/>
            <person name="Abouelleil A."/>
            <person name="Allen A.W."/>
            <person name="Alvarado L."/>
            <person name="Arachchi H.M."/>
            <person name="Berlin A.M."/>
            <person name="Chapman S.B."/>
            <person name="Gainer-Dewar J."/>
            <person name="Goldberg J."/>
            <person name="Griggs A."/>
            <person name="Gujja S."/>
            <person name="Hansen M."/>
            <person name="Howarth C."/>
            <person name="Imamovic A."/>
            <person name="Ireland A."/>
            <person name="Larimer J."/>
            <person name="McCowan C."/>
            <person name="Murphy C."/>
            <person name="Pearson M."/>
            <person name="Poon T.W."/>
            <person name="Priest M."/>
            <person name="Roberts A."/>
            <person name="Saif S."/>
            <person name="Shea T."/>
            <person name="Sisk P."/>
            <person name="Sykes S."/>
            <person name="Wortman J."/>
            <person name="Nusbaum C."/>
            <person name="Birren B."/>
        </authorList>
    </citation>
    <scope>NUCLEOTIDE SEQUENCE [LARGE SCALE GENOMIC DNA]</scope>
    <source>
        <strain evidence="1 2">P1976</strain>
    </source>
</reference>
<accession>A0A081AU32</accession>
<sequence>MAYRPQLSWVWEEQLQQKFVRCMVQLEVWRDELRPGAFTKYYKKRFTRRD</sequence>